<gene>
    <name evidence="2" type="ORF">AArc1_3446</name>
    <name evidence="3" type="ORF">AArcMg_3504</name>
</gene>
<dbReference type="EMBL" id="CP024047">
    <property type="protein sequence ID" value="AXR79739.1"/>
    <property type="molecule type" value="Genomic_DNA"/>
</dbReference>
<dbReference type="RefSeq" id="WP_117365638.1">
    <property type="nucleotide sequence ID" value="NZ_CP024047.1"/>
</dbReference>
<protein>
    <submittedName>
        <fullName evidence="3">Uncharacterized protein</fullName>
    </submittedName>
</protein>
<evidence type="ECO:0000256" key="1">
    <source>
        <dbReference type="SAM" id="Phobius"/>
    </source>
</evidence>
<evidence type="ECO:0000313" key="4">
    <source>
        <dbReference type="Proteomes" id="UP000258613"/>
    </source>
</evidence>
<dbReference type="EMBL" id="CP027033">
    <property type="protein sequence ID" value="AXR83478.1"/>
    <property type="molecule type" value="Genomic_DNA"/>
</dbReference>
<dbReference type="Proteomes" id="UP000258707">
    <property type="component" value="Chromosome"/>
</dbReference>
<keyword evidence="4" id="KW-1185">Reference proteome</keyword>
<sequence length="61" mass="6427">MNTITYSALAAACLALTVLTFVVLGGAGSYMLVLFGGLLTFVFAAFAYESRYPVDPIEPST</sequence>
<proteinExistence type="predicted"/>
<evidence type="ECO:0000313" key="5">
    <source>
        <dbReference type="Proteomes" id="UP000258707"/>
    </source>
</evidence>
<reference evidence="4" key="2">
    <citation type="submission" date="2018-02" db="EMBL/GenBank/DDBJ databases">
        <title>Phenotypic and genomic properties of facultatively anaerobic sulfur-reducing natronoarchaea from hypersaline soda lakes.</title>
        <authorList>
            <person name="Sorokin D.Y."/>
            <person name="Kublanov I.V."/>
            <person name="Roman P."/>
            <person name="Sinninghe Damste J.S."/>
            <person name="Golyshin P.N."/>
            <person name="Rojo D."/>
            <person name="Ciordia S."/>
            <person name="Mena M.D.C."/>
            <person name="Ferrer M."/>
            <person name="Messina E."/>
            <person name="Smedile F."/>
            <person name="La Spada G."/>
            <person name="La Cono V."/>
            <person name="Yakimov M.M."/>
        </authorList>
    </citation>
    <scope>NUCLEOTIDE SEQUENCE [LARGE SCALE GENOMIC DNA]</scope>
    <source>
        <strain evidence="4">AArc-Mg</strain>
    </source>
</reference>
<evidence type="ECO:0000313" key="2">
    <source>
        <dbReference type="EMBL" id="AXR79739.1"/>
    </source>
</evidence>
<dbReference type="GeneID" id="37643989"/>
<keyword evidence="1" id="KW-1133">Transmembrane helix</keyword>
<reference evidence="3" key="3">
    <citation type="journal article" date="2019" name="Int. J. Syst. Evol. Microbiol.">
        <title>Natronolimnobius sulfurireducens sp. nov. and Halalkaliarchaeum desulfuricum gen. nov., sp. nov., the first sulfur-respiring alkaliphilic haloarchaea from hypersaline alkaline lakes.</title>
        <authorList>
            <person name="Sorokin D.Y."/>
            <person name="Yakimov M."/>
            <person name="Messina E."/>
            <person name="Merkel A.Y."/>
            <person name="Bale N.J."/>
            <person name="Sinninghe Damste J.S."/>
        </authorList>
    </citation>
    <scope>NUCLEOTIDE SEQUENCE</scope>
    <source>
        <strain evidence="3">AArc-Mg</strain>
        <strain evidence="2">AArc1</strain>
    </source>
</reference>
<dbReference type="KEGG" id="nan:AArc1_3446"/>
<keyword evidence="1" id="KW-0472">Membrane</keyword>
<feature type="transmembrane region" description="Helical" evidence="1">
    <location>
        <begin position="6"/>
        <end position="24"/>
    </location>
</feature>
<reference evidence="5" key="1">
    <citation type="submission" date="2017-10" db="EMBL/GenBank/DDBJ databases">
        <title>Phenotypic and genomic properties of facultatively anaerobic sulfur-reducing natronoarchaea from hypersaline soda lakes.</title>
        <authorList>
            <person name="Sorokin D.Y."/>
            <person name="Kublanov I.V."/>
            <person name="Roman P."/>
            <person name="Sinninghe Damste J.S."/>
            <person name="Golyshin P.N."/>
            <person name="Rojo D."/>
            <person name="Ciordia S."/>
            <person name="Mena Md.C."/>
            <person name="Ferrer M."/>
            <person name="Messina E."/>
            <person name="Smedile F."/>
            <person name="La Spada G."/>
            <person name="La Cono V."/>
            <person name="Yakimov M.M."/>
        </authorList>
    </citation>
    <scope>NUCLEOTIDE SEQUENCE [LARGE SCALE GENOMIC DNA]</scope>
    <source>
        <strain evidence="5">AArc1</strain>
    </source>
</reference>
<dbReference type="Proteomes" id="UP000258613">
    <property type="component" value="Chromosome"/>
</dbReference>
<feature type="transmembrane region" description="Helical" evidence="1">
    <location>
        <begin position="31"/>
        <end position="48"/>
    </location>
</feature>
<accession>A0A346PVD3</accession>
<name>A0A346PVD3_9EURY</name>
<accession>A0A346PJP4</accession>
<keyword evidence="1" id="KW-0812">Transmembrane</keyword>
<dbReference type="KEGG" id="nag:AArcMg_3504"/>
<dbReference type="AlphaFoldDB" id="A0A346PVD3"/>
<evidence type="ECO:0000313" key="3">
    <source>
        <dbReference type="EMBL" id="AXR83478.1"/>
    </source>
</evidence>
<organism evidence="3 4">
    <name type="scientific">Natrarchaeobaculum sulfurireducens</name>
    <dbReference type="NCBI Taxonomy" id="2044521"/>
    <lineage>
        <taxon>Archaea</taxon>
        <taxon>Methanobacteriati</taxon>
        <taxon>Methanobacteriota</taxon>
        <taxon>Stenosarchaea group</taxon>
        <taxon>Halobacteria</taxon>
        <taxon>Halobacteriales</taxon>
        <taxon>Natrialbaceae</taxon>
        <taxon>Natrarchaeobaculum</taxon>
    </lineage>
</organism>